<evidence type="ECO:0000256" key="2">
    <source>
        <dbReference type="SAM" id="Phobius"/>
    </source>
</evidence>
<proteinExistence type="predicted"/>
<keyword evidence="2" id="KW-0472">Membrane</keyword>
<reference evidence="4" key="1">
    <citation type="journal article" date="2013" name="BMC Genomics">
        <title>Genome and transcriptome sequencing of the halophilic fungus Wallemia ichthyophaga: haloadaptations present and absent.</title>
        <authorList>
            <person name="Zajc J."/>
            <person name="Liu Y."/>
            <person name="Dai W."/>
            <person name="Yang Z."/>
            <person name="Hu J."/>
            <person name="Gostincar C."/>
            <person name="Gunde-Cimerman N."/>
        </authorList>
    </citation>
    <scope>NUCLEOTIDE SEQUENCE [LARGE SCALE GENOMIC DNA]</scope>
    <source>
        <strain evidence="4">EXF-994 / CBS 113033</strain>
    </source>
</reference>
<keyword evidence="4" id="KW-1185">Reference proteome</keyword>
<evidence type="ECO:0000256" key="1">
    <source>
        <dbReference type="SAM" id="MobiDB-lite"/>
    </source>
</evidence>
<keyword evidence="2" id="KW-1133">Transmembrane helix</keyword>
<evidence type="ECO:0000313" key="3">
    <source>
        <dbReference type="EMBL" id="EOQ99271.1"/>
    </source>
</evidence>
<accession>R9AAS5</accession>
<evidence type="ECO:0000313" key="4">
    <source>
        <dbReference type="Proteomes" id="UP000014064"/>
    </source>
</evidence>
<dbReference type="AlphaFoldDB" id="R9AAS5"/>
<dbReference type="Proteomes" id="UP000014064">
    <property type="component" value="Unassembled WGS sequence"/>
</dbReference>
<feature type="compositionally biased region" description="Basic and acidic residues" evidence="1">
    <location>
        <begin position="1"/>
        <end position="28"/>
    </location>
</feature>
<dbReference type="GeneID" id="20375348"/>
<protein>
    <submittedName>
        <fullName evidence="3">Uncharacterized protein</fullName>
    </submittedName>
</protein>
<dbReference type="EMBL" id="KE007243">
    <property type="protein sequence ID" value="EOQ99271.1"/>
    <property type="molecule type" value="Genomic_DNA"/>
</dbReference>
<feature type="region of interest" description="Disordered" evidence="1">
    <location>
        <begin position="1"/>
        <end position="30"/>
    </location>
</feature>
<dbReference type="RefSeq" id="XP_009269936.1">
    <property type="nucleotide sequence ID" value="XM_009271661.1"/>
</dbReference>
<keyword evidence="2" id="KW-0812">Transmembrane</keyword>
<name>R9AAS5_WALI9</name>
<organism evidence="3 4">
    <name type="scientific">Wallemia ichthyophaga (strain EXF-994 / CBS 113033)</name>
    <dbReference type="NCBI Taxonomy" id="1299270"/>
    <lineage>
        <taxon>Eukaryota</taxon>
        <taxon>Fungi</taxon>
        <taxon>Dikarya</taxon>
        <taxon>Basidiomycota</taxon>
        <taxon>Wallemiomycotina</taxon>
        <taxon>Wallemiomycetes</taxon>
        <taxon>Wallemiales</taxon>
        <taxon>Wallemiaceae</taxon>
        <taxon>Wallemia</taxon>
    </lineage>
</organism>
<dbReference type="HOGENOM" id="CLU_1653513_0_0_1"/>
<dbReference type="KEGG" id="wic:J056_002396"/>
<sequence>MKFEREEKVIRDEHKDSRVQKELEKEETEKEDNEIRANMFNSHPRWAKLYIFVLACQILLSVGSILAILVFCFTLRHITEKNLTLGHVKEIMCAFMTIKVLEAFYDFFSYSEKSIISILRQKRIYGASLYDLENNAVEEKIASMQEKVVRKKSELVAEQC</sequence>
<gene>
    <name evidence="3" type="ORF">J056_002396</name>
</gene>
<feature type="transmembrane region" description="Helical" evidence="2">
    <location>
        <begin position="49"/>
        <end position="75"/>
    </location>
</feature>